<name>A0A2M7XBH5_9BACT</name>
<gene>
    <name evidence="1" type="ORF">CO174_04240</name>
</gene>
<comment type="caution">
    <text evidence="1">The sequence shown here is derived from an EMBL/GenBank/DDBJ whole genome shotgun (WGS) entry which is preliminary data.</text>
</comment>
<dbReference type="Proteomes" id="UP000229385">
    <property type="component" value="Unassembled WGS sequence"/>
</dbReference>
<reference evidence="2" key="1">
    <citation type="submission" date="2017-09" db="EMBL/GenBank/DDBJ databases">
        <title>Depth-based differentiation of microbial function through sediment-hosted aquifers and enrichment of novel symbionts in the deep terrestrial subsurface.</title>
        <authorList>
            <person name="Probst A.J."/>
            <person name="Ladd B."/>
            <person name="Jarett J.K."/>
            <person name="Geller-Mcgrath D.E."/>
            <person name="Sieber C.M.K."/>
            <person name="Emerson J.B."/>
            <person name="Anantharaman K."/>
            <person name="Thomas B.C."/>
            <person name="Malmstrom R."/>
            <person name="Stieglmeier M."/>
            <person name="Klingl A."/>
            <person name="Woyke T."/>
            <person name="Ryan C.M."/>
            <person name="Banfield J.F."/>
        </authorList>
    </citation>
    <scope>NUCLEOTIDE SEQUENCE [LARGE SCALE GENOMIC DNA]</scope>
</reference>
<evidence type="ECO:0000313" key="2">
    <source>
        <dbReference type="Proteomes" id="UP000229385"/>
    </source>
</evidence>
<dbReference type="EMBL" id="PFWU01000046">
    <property type="protein sequence ID" value="PJA45209.1"/>
    <property type="molecule type" value="Genomic_DNA"/>
</dbReference>
<accession>A0A2M7XBH5</accession>
<proteinExistence type="predicted"/>
<dbReference type="AlphaFoldDB" id="A0A2M7XBH5"/>
<protein>
    <submittedName>
        <fullName evidence="1">Uncharacterized protein</fullName>
    </submittedName>
</protein>
<sequence>MRDMLRRAGELFRSDREEKEIAPLRRRLEELNEQMEAGDFSMENEYEEIMGKVFDLERAGGNLGSHNVSPEWTQLMQALGEYPDKLKDPNQSRPPVNLRLIIDAMKRVERADEEYETEGESKAAK</sequence>
<organism evidence="1 2">
    <name type="scientific">Candidatus Uhrbacteria bacterium CG_4_9_14_3_um_filter_50_9</name>
    <dbReference type="NCBI Taxonomy" id="1975035"/>
    <lineage>
        <taxon>Bacteria</taxon>
        <taxon>Candidatus Uhriibacteriota</taxon>
    </lineage>
</organism>
<evidence type="ECO:0000313" key="1">
    <source>
        <dbReference type="EMBL" id="PJA45209.1"/>
    </source>
</evidence>